<comment type="caution">
    <text evidence="2">The sequence shown here is derived from an EMBL/GenBank/DDBJ whole genome shotgun (WGS) entry which is preliminary data.</text>
</comment>
<keyword evidence="1" id="KW-0812">Transmembrane</keyword>
<dbReference type="RefSeq" id="WP_347781639.1">
    <property type="nucleotide sequence ID" value="NZ_JBBMFV010000003.1"/>
</dbReference>
<gene>
    <name evidence="2" type="ORF">V3C41_01575</name>
</gene>
<name>A0ABV0GMP3_PAENI</name>
<evidence type="ECO:0000313" key="3">
    <source>
        <dbReference type="Proteomes" id="UP001448614"/>
    </source>
</evidence>
<proteinExistence type="predicted"/>
<keyword evidence="3" id="KW-1185">Reference proteome</keyword>
<evidence type="ECO:0000313" key="2">
    <source>
        <dbReference type="EMBL" id="MEO3939755.1"/>
    </source>
</evidence>
<keyword evidence="1" id="KW-1133">Transmembrane helix</keyword>
<keyword evidence="1" id="KW-0472">Membrane</keyword>
<dbReference type="EMBL" id="JBBMFV010000003">
    <property type="protein sequence ID" value="MEO3939755.1"/>
    <property type="molecule type" value="Genomic_DNA"/>
</dbReference>
<evidence type="ECO:0000256" key="1">
    <source>
        <dbReference type="SAM" id="Phobius"/>
    </source>
</evidence>
<reference evidence="2 3" key="1">
    <citation type="journal article" date="2024" name="Appl. Microbiol. Biotechnol.">
        <title>Biosynthetic gene clusters with biotechnological applications in novel Antarctic isolates from Actinomycetota.</title>
        <authorList>
            <person name="Bruna P."/>
            <person name="Nunez-Montero K."/>
            <person name="Contreras M.J."/>
            <person name="Leal K."/>
            <person name="Garcia M."/>
            <person name="Abanto M."/>
            <person name="Barrientos L."/>
        </authorList>
    </citation>
    <scope>NUCLEOTIDE SEQUENCE [LARGE SCALE GENOMIC DNA]</scope>
    <source>
        <strain evidence="2 3">Se16.17</strain>
    </source>
</reference>
<organism evidence="2 3">
    <name type="scientific">Paenarthrobacter nicotinovorans</name>
    <name type="common">Arthrobacter nicotinovorans</name>
    <dbReference type="NCBI Taxonomy" id="29320"/>
    <lineage>
        <taxon>Bacteria</taxon>
        <taxon>Bacillati</taxon>
        <taxon>Actinomycetota</taxon>
        <taxon>Actinomycetes</taxon>
        <taxon>Micrococcales</taxon>
        <taxon>Micrococcaceae</taxon>
        <taxon>Paenarthrobacter</taxon>
    </lineage>
</organism>
<dbReference type="Proteomes" id="UP001448614">
    <property type="component" value="Unassembled WGS sequence"/>
</dbReference>
<feature type="transmembrane region" description="Helical" evidence="1">
    <location>
        <begin position="150"/>
        <end position="171"/>
    </location>
</feature>
<feature type="transmembrane region" description="Helical" evidence="1">
    <location>
        <begin position="86"/>
        <end position="110"/>
    </location>
</feature>
<protein>
    <recommendedName>
        <fullName evidence="4">DUF1707 domain-containing protein</fullName>
    </recommendedName>
</protein>
<accession>A0ABV0GMP3</accession>
<sequence length="191" mass="21010">MPDKTMESTPARRRSVSDKLRADMYLSRLDWHLEAVLPGAERRATVKELRQSLASDPRDMSTSLRDLGSPKALAQQYAGDAHRRPLWSIGIITAGAALLIYWIVFLSYVFGMLAAVESLSSTEAHATFLTIGVTAYSTAEATGIGWTSDWAWLVVPTVIAALAFLLGARAWRAITAESKTKRARTNTGRDR</sequence>
<evidence type="ECO:0008006" key="4">
    <source>
        <dbReference type="Google" id="ProtNLM"/>
    </source>
</evidence>